<organism evidence="1 2">
    <name type="scientific">Smallanthus sonchifolius</name>
    <dbReference type="NCBI Taxonomy" id="185202"/>
    <lineage>
        <taxon>Eukaryota</taxon>
        <taxon>Viridiplantae</taxon>
        <taxon>Streptophyta</taxon>
        <taxon>Embryophyta</taxon>
        <taxon>Tracheophyta</taxon>
        <taxon>Spermatophyta</taxon>
        <taxon>Magnoliopsida</taxon>
        <taxon>eudicotyledons</taxon>
        <taxon>Gunneridae</taxon>
        <taxon>Pentapetalae</taxon>
        <taxon>asterids</taxon>
        <taxon>campanulids</taxon>
        <taxon>Asterales</taxon>
        <taxon>Asteraceae</taxon>
        <taxon>Asteroideae</taxon>
        <taxon>Heliantheae alliance</taxon>
        <taxon>Millerieae</taxon>
        <taxon>Smallanthus</taxon>
    </lineage>
</organism>
<name>A0ACB9HE18_9ASTR</name>
<reference evidence="1 2" key="2">
    <citation type="journal article" date="2022" name="Mol. Ecol. Resour.">
        <title>The genomes of chicory, endive, great burdock and yacon provide insights into Asteraceae paleo-polyploidization history and plant inulin production.</title>
        <authorList>
            <person name="Fan W."/>
            <person name="Wang S."/>
            <person name="Wang H."/>
            <person name="Wang A."/>
            <person name="Jiang F."/>
            <person name="Liu H."/>
            <person name="Zhao H."/>
            <person name="Xu D."/>
            <person name="Zhang Y."/>
        </authorList>
    </citation>
    <scope>NUCLEOTIDE SEQUENCE [LARGE SCALE GENOMIC DNA]</scope>
    <source>
        <strain evidence="2">cv. Yunnan</strain>
        <tissue evidence="1">Leaves</tissue>
    </source>
</reference>
<gene>
    <name evidence="1" type="ORF">L1987_36196</name>
</gene>
<dbReference type="Proteomes" id="UP001056120">
    <property type="component" value="Linkage Group LG12"/>
</dbReference>
<keyword evidence="2" id="KW-1185">Reference proteome</keyword>
<proteinExistence type="predicted"/>
<comment type="caution">
    <text evidence="1">The sequence shown here is derived from an EMBL/GenBank/DDBJ whole genome shotgun (WGS) entry which is preliminary data.</text>
</comment>
<protein>
    <submittedName>
        <fullName evidence="1">Uncharacterized protein</fullName>
    </submittedName>
</protein>
<evidence type="ECO:0000313" key="1">
    <source>
        <dbReference type="EMBL" id="KAI3793576.1"/>
    </source>
</evidence>
<reference evidence="2" key="1">
    <citation type="journal article" date="2022" name="Mol. Ecol. Resour.">
        <title>The genomes of chicory, endive, great burdock and yacon provide insights into Asteraceae palaeo-polyploidization history and plant inulin production.</title>
        <authorList>
            <person name="Fan W."/>
            <person name="Wang S."/>
            <person name="Wang H."/>
            <person name="Wang A."/>
            <person name="Jiang F."/>
            <person name="Liu H."/>
            <person name="Zhao H."/>
            <person name="Xu D."/>
            <person name="Zhang Y."/>
        </authorList>
    </citation>
    <scope>NUCLEOTIDE SEQUENCE [LARGE SCALE GENOMIC DNA]</scope>
    <source>
        <strain evidence="2">cv. Yunnan</strain>
    </source>
</reference>
<accession>A0ACB9HE18</accession>
<evidence type="ECO:0000313" key="2">
    <source>
        <dbReference type="Proteomes" id="UP001056120"/>
    </source>
</evidence>
<dbReference type="EMBL" id="CM042029">
    <property type="protein sequence ID" value="KAI3793576.1"/>
    <property type="molecule type" value="Genomic_DNA"/>
</dbReference>
<sequence length="107" mass="12484">MSVDVSLRNSHNFRNLQSPFMHRIKTTRDIQFDSLSDFTKTEMSRKESIPSDSTNSLITMKIEEHYFGTRKTKTMILLATSIMQPQKMNTMKASPISNVLWRRLKNS</sequence>